<dbReference type="AlphaFoldDB" id="A0AAE0HIL3"/>
<reference evidence="3" key="2">
    <citation type="submission" date="2023-06" db="EMBL/GenBank/DDBJ databases">
        <authorList>
            <consortium name="Lawrence Berkeley National Laboratory"/>
            <person name="Haridas S."/>
            <person name="Hensen N."/>
            <person name="Bonometti L."/>
            <person name="Westerberg I."/>
            <person name="Brannstrom I.O."/>
            <person name="Guillou S."/>
            <person name="Cros-Aarteil S."/>
            <person name="Calhoun S."/>
            <person name="Kuo A."/>
            <person name="Mondo S."/>
            <person name="Pangilinan J."/>
            <person name="Riley R."/>
            <person name="Labutti K."/>
            <person name="Andreopoulos B."/>
            <person name="Lipzen A."/>
            <person name="Chen C."/>
            <person name="Yanf M."/>
            <person name="Daum C."/>
            <person name="Ng V."/>
            <person name="Clum A."/>
            <person name="Steindorff A."/>
            <person name="Ohm R."/>
            <person name="Martin F."/>
            <person name="Silar P."/>
            <person name="Natvig D."/>
            <person name="Lalanne C."/>
            <person name="Gautier V."/>
            <person name="Ament-Velasquez S.L."/>
            <person name="Kruys A."/>
            <person name="Hutchinson M.I."/>
            <person name="Powell A.J."/>
            <person name="Barry K."/>
            <person name="Miller A.N."/>
            <person name="Grigoriev I.V."/>
            <person name="Debuchy R."/>
            <person name="Gladieux P."/>
            <person name="Thoren M.H."/>
            <person name="Johannesson H."/>
        </authorList>
    </citation>
    <scope>NUCLEOTIDE SEQUENCE</scope>
    <source>
        <strain evidence="3">CBS 168.71</strain>
    </source>
</reference>
<feature type="transmembrane region" description="Helical" evidence="1">
    <location>
        <begin position="239"/>
        <end position="258"/>
    </location>
</feature>
<dbReference type="Proteomes" id="UP001278766">
    <property type="component" value="Unassembled WGS sequence"/>
</dbReference>
<keyword evidence="1" id="KW-1133">Transmembrane helix</keyword>
<dbReference type="InterPro" id="IPR046529">
    <property type="entry name" value="DUF6594"/>
</dbReference>
<feature type="domain" description="DUF6594" evidence="2">
    <location>
        <begin position="15"/>
        <end position="277"/>
    </location>
</feature>
<proteinExistence type="predicted"/>
<name>A0AAE0HIL3_9PEZI</name>
<organism evidence="3 4">
    <name type="scientific">Chaetomium fimeti</name>
    <dbReference type="NCBI Taxonomy" id="1854472"/>
    <lineage>
        <taxon>Eukaryota</taxon>
        <taxon>Fungi</taxon>
        <taxon>Dikarya</taxon>
        <taxon>Ascomycota</taxon>
        <taxon>Pezizomycotina</taxon>
        <taxon>Sordariomycetes</taxon>
        <taxon>Sordariomycetidae</taxon>
        <taxon>Sordariales</taxon>
        <taxon>Chaetomiaceae</taxon>
        <taxon>Chaetomium</taxon>
    </lineage>
</organism>
<dbReference type="RefSeq" id="XP_062660645.1">
    <property type="nucleotide sequence ID" value="XM_062803471.1"/>
</dbReference>
<dbReference type="PANTHER" id="PTHR34502:SF4">
    <property type="entry name" value="DUF6594 DOMAIN-CONTAINING PROTEIN"/>
    <property type="match status" value="1"/>
</dbReference>
<keyword evidence="4" id="KW-1185">Reference proteome</keyword>
<keyword evidence="1" id="KW-0812">Transmembrane</keyword>
<keyword evidence="1" id="KW-0472">Membrane</keyword>
<comment type="caution">
    <text evidence="3">The sequence shown here is derived from an EMBL/GenBank/DDBJ whole genome shotgun (WGS) entry which is preliminary data.</text>
</comment>
<protein>
    <recommendedName>
        <fullName evidence="2">DUF6594 domain-containing protein</fullName>
    </recommendedName>
</protein>
<evidence type="ECO:0000259" key="2">
    <source>
        <dbReference type="Pfam" id="PF20237"/>
    </source>
</evidence>
<gene>
    <name evidence="3" type="ORF">B0H64DRAFT_391417</name>
</gene>
<dbReference type="PANTHER" id="PTHR34502">
    <property type="entry name" value="DUF6594 DOMAIN-CONTAINING PROTEIN-RELATED"/>
    <property type="match status" value="1"/>
</dbReference>
<evidence type="ECO:0000313" key="3">
    <source>
        <dbReference type="EMBL" id="KAK3297131.1"/>
    </source>
</evidence>
<feature type="transmembrane region" description="Helical" evidence="1">
    <location>
        <begin position="265"/>
        <end position="282"/>
    </location>
</feature>
<dbReference type="Pfam" id="PF20237">
    <property type="entry name" value="DUF6594"/>
    <property type="match status" value="1"/>
</dbReference>
<dbReference type="EMBL" id="JAUEPN010000003">
    <property type="protein sequence ID" value="KAK3297131.1"/>
    <property type="molecule type" value="Genomic_DNA"/>
</dbReference>
<reference evidence="3" key="1">
    <citation type="journal article" date="2023" name="Mol. Phylogenet. Evol.">
        <title>Genome-scale phylogeny and comparative genomics of the fungal order Sordariales.</title>
        <authorList>
            <person name="Hensen N."/>
            <person name="Bonometti L."/>
            <person name="Westerberg I."/>
            <person name="Brannstrom I.O."/>
            <person name="Guillou S."/>
            <person name="Cros-Aarteil S."/>
            <person name="Calhoun S."/>
            <person name="Haridas S."/>
            <person name="Kuo A."/>
            <person name="Mondo S."/>
            <person name="Pangilinan J."/>
            <person name="Riley R."/>
            <person name="LaButti K."/>
            <person name="Andreopoulos B."/>
            <person name="Lipzen A."/>
            <person name="Chen C."/>
            <person name="Yan M."/>
            <person name="Daum C."/>
            <person name="Ng V."/>
            <person name="Clum A."/>
            <person name="Steindorff A."/>
            <person name="Ohm R.A."/>
            <person name="Martin F."/>
            <person name="Silar P."/>
            <person name="Natvig D.O."/>
            <person name="Lalanne C."/>
            <person name="Gautier V."/>
            <person name="Ament-Velasquez S.L."/>
            <person name="Kruys A."/>
            <person name="Hutchinson M.I."/>
            <person name="Powell A.J."/>
            <person name="Barry K."/>
            <person name="Miller A.N."/>
            <person name="Grigoriev I.V."/>
            <person name="Debuchy R."/>
            <person name="Gladieux P."/>
            <person name="Hiltunen Thoren M."/>
            <person name="Johannesson H."/>
        </authorList>
    </citation>
    <scope>NUCLEOTIDE SEQUENCE</scope>
    <source>
        <strain evidence="3">CBS 168.71</strain>
    </source>
</reference>
<sequence length="306" mass="33628">MPPHSGGKSTYVDGFPSLAAFMASDRDKTTKIFKRFDRLAARNLLCLQSELVEIESQLDQFDRDDQGNREMMQTLRNWGAYKTRCANEPKRMQLMARLRSTMREYREALVFESTLARIQPPDRKTLKAFRRNFFHGRPGETRSFPMLGGPSSSVYDDEDDLLALHGTEDPDRLTVFVRDNFGFLFPDKAPTGGSENPLVGYASGKKIANFISYLSTILAAMLLVGAILALYNIKSDNLKLGLIGLFTFLFAASTGLMTNAKRSEVFASTAAYAAVLVVFVSGDLGGSGSGQEAHGVCSPGTNGTCQ</sequence>
<feature type="transmembrane region" description="Helical" evidence="1">
    <location>
        <begin position="210"/>
        <end position="233"/>
    </location>
</feature>
<evidence type="ECO:0000256" key="1">
    <source>
        <dbReference type="SAM" id="Phobius"/>
    </source>
</evidence>
<evidence type="ECO:0000313" key="4">
    <source>
        <dbReference type="Proteomes" id="UP001278766"/>
    </source>
</evidence>
<dbReference type="GeneID" id="87840419"/>
<accession>A0AAE0HIL3</accession>